<dbReference type="InterPro" id="IPR036055">
    <property type="entry name" value="LDL_receptor-like_sf"/>
</dbReference>
<dbReference type="Gene3D" id="4.10.400.10">
    <property type="entry name" value="Low-density Lipoprotein Receptor"/>
    <property type="match status" value="11"/>
</dbReference>
<organism evidence="17 18">
    <name type="scientific">Elysia marginata</name>
    <dbReference type="NCBI Taxonomy" id="1093978"/>
    <lineage>
        <taxon>Eukaryota</taxon>
        <taxon>Metazoa</taxon>
        <taxon>Spiralia</taxon>
        <taxon>Lophotrochozoa</taxon>
        <taxon>Mollusca</taxon>
        <taxon>Gastropoda</taxon>
        <taxon>Heterobranchia</taxon>
        <taxon>Euthyneura</taxon>
        <taxon>Panpulmonata</taxon>
        <taxon>Sacoglossa</taxon>
        <taxon>Placobranchoidea</taxon>
        <taxon>Plakobranchidae</taxon>
        <taxon>Elysia</taxon>
    </lineage>
</organism>
<dbReference type="InterPro" id="IPR009030">
    <property type="entry name" value="Growth_fac_rcpt_cys_sf"/>
</dbReference>
<dbReference type="InterPro" id="IPR023415">
    <property type="entry name" value="LDLR_class-A_CS"/>
</dbReference>
<feature type="disulfide bond" evidence="14">
    <location>
        <begin position="906"/>
        <end position="918"/>
    </location>
</feature>
<reference evidence="17 18" key="1">
    <citation type="journal article" date="2021" name="Elife">
        <title>Chloroplast acquisition without the gene transfer in kleptoplastic sea slugs, Plakobranchus ocellatus.</title>
        <authorList>
            <person name="Maeda T."/>
            <person name="Takahashi S."/>
            <person name="Yoshida T."/>
            <person name="Shimamura S."/>
            <person name="Takaki Y."/>
            <person name="Nagai Y."/>
            <person name="Toyoda A."/>
            <person name="Suzuki Y."/>
            <person name="Arimoto A."/>
            <person name="Ishii H."/>
            <person name="Satoh N."/>
            <person name="Nishiyama T."/>
            <person name="Hasebe M."/>
            <person name="Maruyama T."/>
            <person name="Minagawa J."/>
            <person name="Obokata J."/>
            <person name="Shigenobu S."/>
        </authorList>
    </citation>
    <scope>NUCLEOTIDE SEQUENCE [LARGE SCALE GENOMIC DNA]</scope>
</reference>
<dbReference type="SMART" id="SM00192">
    <property type="entry name" value="LDLa"/>
    <property type="match status" value="11"/>
</dbReference>
<evidence type="ECO:0000256" key="11">
    <source>
        <dbReference type="ARBA" id="ARBA00023170"/>
    </source>
</evidence>
<dbReference type="SUPFAM" id="SSF57184">
    <property type="entry name" value="Growth factor receptor domain"/>
    <property type="match status" value="1"/>
</dbReference>
<dbReference type="PROSITE" id="PS00010">
    <property type="entry name" value="ASX_HYDROXYL"/>
    <property type="match status" value="2"/>
</dbReference>
<sequence>MGVSIHFGPELICLPCLEDQFACDNCRCILQSSRCDHINDCGDASDETEDCLYPTCSGHEFTCDNQVCVDQEWVCDGTDDCTDGSDEINCKSYACHPDEWACPHSGRCIPLSTVCDGTRDCPSGRDEEDMCESSCSALSCDFACHATPRGGECYCRHGYQINPADNRTCQDFDECSSWGYCDQICENNVGSFKCSCHEGYTLDKTNTCRAYNSEDMEVIVSSSLEVMVMGRDGGGATQVLTGDFVAVDVDAVEELIYYINNTDKQVYSVSYRERASPVMIPIEGLAVPVDLALDWLTRSVYVVDRDTARIDLYNIPSGLQQNIVSDNLQTPVAIALDPNTGYMFFADRGDKGPDMKPRIERVYMDGSHRWNLNLNKILQPQALTLDPVNRRLFWVDSHLDHLETVDYNGKNRRTVVSSGRNIPAPVSVAVFENHMFYADITKLAVMRAEKTSQPSSSNLVQIYKVDQGLPTSVAVSHPALQVLTSRAKNPCEGNPCHHICALSHTTDNNGLGFRCLCRAGYKLDTDMKNCTKITKFILFASPRCVRGIPLEEPGAAPVDAMPPIVGRRWGRQGVNYVALDYDAENETVFFSDVRNRVIYRGMIGQSDPQPQLVRDIGSVEGITFDWISKNLFFTDFRRSTVSVIRVNYPSDRRDLLTRLGNVRSIVVHPLKGFLFYSDWLRNSRQTAYIARCFTDGTNITRIRRNQLGWPNGLTVDAQAERLYWADAYFDRIQHSRLDGTDLHSLSGHTVVHPFGIAIHKDYIYYTDWRLQSIVRINKRGGQERKMRSGIGRVMGIRIYDPSLQPMSTSNPCHLRNGDCSNFCFVVPVIDGLSQLGRHCGCPYGQKLSWDQRTCEPNPDEVEVSTCRLGQFQCENGRCVPLSYRCDGDNDCLDGYDEADCPHDTTCPSTRFKCDNGQCINRVWVCDGDNDCGDMTDERNCPEKTCSSREFQCNNSLCISQSLKCDTDNDCGDGSDEGDICGEHTCPRHYFQCDDQRCIPEMRVCDGGRDCYDESDERDCPQLNCTGNRWTCRTVRQCILNKHHCDGVPDCDDRSDEEDCKAQLPDMCHRNQFRCSNSDCIPQSWKCDGQPDCDDGSDEGILCPPVTCFGNRFRCANGRCIFHGWVCDGDDDCGDNSDEDATLTCAPPPFSCPHNKWECPGGNHVCINTSLVCNGQPDCPGGHDESPVCNSDSCRVDNGGCSHLCLQTPRGADCKCPKGQELNGTKDCVDEDECNPPGRCSQTCINTKGSYKCECVDGYVLLPDRKTCKVLRNDSALSLLIASRTAVVQSNLGVRLYNALPMPPFRSLTAIDIDVRSSHLFFSDTVLKKIFRCNNNGSELFELVATGIDVVEDIAVDWLGGNLYWTDYGMETIEVVTLNGQHRMVLFSENITNPRAIEVDPRDGFRYLFWSDWGQNPRIERSGLDGTGRTTLVTQKLFWPNALTIDYPNKRLYFADARMDFVEFCNYDGSGRHQVFANDHVK</sequence>
<keyword evidence="3 13" id="KW-0245">EGF-like domain</keyword>
<feature type="disulfide bond" evidence="14">
    <location>
        <begin position="23"/>
        <end position="41"/>
    </location>
</feature>
<dbReference type="FunFam" id="4.10.400.10:FF:000147">
    <property type="entry name" value="Low-density lipoprotein receptor-related protein 2"/>
    <property type="match status" value="1"/>
</dbReference>
<feature type="disulfide bond" evidence="14">
    <location>
        <begin position="985"/>
        <end position="997"/>
    </location>
</feature>
<evidence type="ECO:0000256" key="7">
    <source>
        <dbReference type="ARBA" id="ARBA00022737"/>
    </source>
</evidence>
<dbReference type="GO" id="GO:0006898">
    <property type="term" value="P:receptor-mediated endocytosis"/>
    <property type="evidence" value="ECO:0007669"/>
    <property type="project" value="TreeGrafter"/>
</dbReference>
<dbReference type="FunFam" id="4.10.400.10:FF:000024">
    <property type="entry name" value="Low-density lipoprotein RecePtor related"/>
    <property type="match status" value="1"/>
</dbReference>
<dbReference type="PROSITE" id="PS51120">
    <property type="entry name" value="LDLRB"/>
    <property type="match status" value="4"/>
</dbReference>
<feature type="repeat" description="LDL-receptor class B" evidence="15">
    <location>
        <begin position="1405"/>
        <end position="1448"/>
    </location>
</feature>
<evidence type="ECO:0000256" key="1">
    <source>
        <dbReference type="ARBA" id="ARBA00004479"/>
    </source>
</evidence>
<evidence type="ECO:0000256" key="3">
    <source>
        <dbReference type="ARBA" id="ARBA00022536"/>
    </source>
</evidence>
<feature type="disulfide bond" evidence="14">
    <location>
        <begin position="873"/>
        <end position="891"/>
    </location>
</feature>
<dbReference type="FunFam" id="2.120.10.30:FF:000132">
    <property type="entry name" value="Uncharacterized protein"/>
    <property type="match status" value="1"/>
</dbReference>
<feature type="repeat" description="LDL-receptor class B" evidence="15">
    <location>
        <begin position="1360"/>
        <end position="1402"/>
    </location>
</feature>
<dbReference type="InterPro" id="IPR018097">
    <property type="entry name" value="EGF_Ca-bd_CS"/>
</dbReference>
<feature type="disulfide bond" evidence="14">
    <location>
        <begin position="1107"/>
        <end position="1119"/>
    </location>
</feature>
<feature type="domain" description="EGF-like" evidence="16">
    <location>
        <begin position="1229"/>
        <end position="1268"/>
    </location>
</feature>
<feature type="repeat" description="LDL-receptor class B" evidence="15">
    <location>
        <begin position="720"/>
        <end position="762"/>
    </location>
</feature>
<dbReference type="Pfam" id="PF00057">
    <property type="entry name" value="Ldl_recept_a"/>
    <property type="match status" value="10"/>
</dbReference>
<dbReference type="InterPro" id="IPR000033">
    <property type="entry name" value="LDLR_classB_rpt"/>
</dbReference>
<dbReference type="EMBL" id="BMAT01004178">
    <property type="protein sequence ID" value="GFR69851.1"/>
    <property type="molecule type" value="Genomic_DNA"/>
</dbReference>
<dbReference type="GO" id="GO:0043235">
    <property type="term" value="C:receptor complex"/>
    <property type="evidence" value="ECO:0007669"/>
    <property type="project" value="TreeGrafter"/>
</dbReference>
<feature type="domain" description="EGF-like" evidence="16">
    <location>
        <begin position="171"/>
        <end position="209"/>
    </location>
</feature>
<dbReference type="SMART" id="SM00181">
    <property type="entry name" value="EGF"/>
    <property type="match status" value="9"/>
</dbReference>
<feature type="disulfide bond" evidence="14">
    <location>
        <begin position="913"/>
        <end position="931"/>
    </location>
</feature>
<proteinExistence type="inferred from homology"/>
<dbReference type="PROSITE" id="PS01187">
    <property type="entry name" value="EGF_CA"/>
    <property type="match status" value="2"/>
</dbReference>
<dbReference type="PROSITE" id="PS01209">
    <property type="entry name" value="LDLRA_1"/>
    <property type="match status" value="7"/>
</dbReference>
<dbReference type="InterPro" id="IPR051221">
    <property type="entry name" value="LDLR-related"/>
</dbReference>
<comment type="caution">
    <text evidence="13">Lacks conserved residue(s) required for the propagation of feature annotation.</text>
</comment>
<evidence type="ECO:0000256" key="12">
    <source>
        <dbReference type="ARBA" id="ARBA00023180"/>
    </source>
</evidence>
<feature type="repeat" description="LDL-receptor class B" evidence="15">
    <location>
        <begin position="390"/>
        <end position="434"/>
    </location>
</feature>
<dbReference type="GO" id="GO:0042562">
    <property type="term" value="F:hormone binding"/>
    <property type="evidence" value="ECO:0007669"/>
    <property type="project" value="TreeGrafter"/>
</dbReference>
<dbReference type="PROSITE" id="PS01186">
    <property type="entry name" value="EGF_2"/>
    <property type="match status" value="3"/>
</dbReference>
<evidence type="ECO:0000256" key="6">
    <source>
        <dbReference type="ARBA" id="ARBA00022729"/>
    </source>
</evidence>
<dbReference type="PANTHER" id="PTHR22722">
    <property type="entry name" value="LOW-DENSITY LIPOPROTEIN RECEPTOR-RELATED PROTEIN 2-RELATED"/>
    <property type="match status" value="1"/>
</dbReference>
<dbReference type="Proteomes" id="UP000762676">
    <property type="component" value="Unassembled WGS sequence"/>
</dbReference>
<dbReference type="PANTHER" id="PTHR22722:SF14">
    <property type="entry name" value="MEGALIN, ISOFORM A"/>
    <property type="match status" value="1"/>
</dbReference>
<name>A0AAV4FAG6_9GAST</name>
<feature type="disulfide bond" evidence="14">
    <location>
        <begin position="1114"/>
        <end position="1132"/>
    </location>
</feature>
<dbReference type="SUPFAM" id="SSF57196">
    <property type="entry name" value="EGF/Laminin"/>
    <property type="match status" value="2"/>
</dbReference>
<keyword evidence="11 17" id="KW-0675">Receptor</keyword>
<feature type="disulfide bond" evidence="14">
    <location>
        <begin position="16"/>
        <end position="28"/>
    </location>
</feature>
<keyword evidence="6" id="KW-0732">Signal</keyword>
<dbReference type="FunFam" id="2.10.25.10:FF:000009">
    <property type="entry name" value="Low-density lipoprotein receptor isoform 1"/>
    <property type="match status" value="2"/>
</dbReference>
<feature type="disulfide bond" evidence="14">
    <location>
        <begin position="75"/>
        <end position="90"/>
    </location>
</feature>
<evidence type="ECO:0000259" key="16">
    <source>
        <dbReference type="PROSITE" id="PS50026"/>
    </source>
</evidence>
<dbReference type="InterPro" id="IPR049883">
    <property type="entry name" value="NOTCH1_EGF-like"/>
</dbReference>
<feature type="disulfide bond" evidence="13">
    <location>
        <begin position="1233"/>
        <end position="1243"/>
    </location>
</feature>
<dbReference type="InterPro" id="IPR001881">
    <property type="entry name" value="EGF-like_Ca-bd_dom"/>
</dbReference>
<keyword evidence="12" id="KW-0325">Glycoprotein</keyword>
<evidence type="ECO:0000256" key="5">
    <source>
        <dbReference type="ARBA" id="ARBA00022692"/>
    </source>
</evidence>
<dbReference type="Gene3D" id="2.10.25.10">
    <property type="entry name" value="Laminin"/>
    <property type="match status" value="4"/>
</dbReference>
<evidence type="ECO:0000256" key="14">
    <source>
        <dbReference type="PROSITE-ProRule" id="PRU00124"/>
    </source>
</evidence>
<dbReference type="SUPFAM" id="SSF63825">
    <property type="entry name" value="YWTD domain"/>
    <property type="match status" value="3"/>
</dbReference>
<feature type="disulfide bond" evidence="14">
    <location>
        <begin position="992"/>
        <end position="1010"/>
    </location>
</feature>
<dbReference type="SUPFAM" id="SSF57424">
    <property type="entry name" value="LDL receptor-like module"/>
    <property type="match status" value="10"/>
</dbReference>
<keyword evidence="7" id="KW-0677">Repeat</keyword>
<evidence type="ECO:0000313" key="17">
    <source>
        <dbReference type="EMBL" id="GFR69851.1"/>
    </source>
</evidence>
<dbReference type="PRINTS" id="PR00261">
    <property type="entry name" value="LDLRECEPTOR"/>
</dbReference>
<feature type="disulfide bond" evidence="14">
    <location>
        <begin position="952"/>
        <end position="970"/>
    </location>
</feature>
<keyword evidence="10 13" id="KW-1015">Disulfide bond</keyword>
<feature type="disulfide bond" evidence="14">
    <location>
        <begin position="866"/>
        <end position="878"/>
    </location>
</feature>
<dbReference type="Pfam" id="PF00058">
    <property type="entry name" value="Ldl_recept_b"/>
    <property type="match status" value="2"/>
</dbReference>
<feature type="disulfide bond" evidence="14">
    <location>
        <begin position="1067"/>
        <end position="1079"/>
    </location>
</feature>
<dbReference type="FunFam" id="4.10.400.10:FF:000002">
    <property type="entry name" value="Low-density lipoprotein receptor-related protein 1"/>
    <property type="match status" value="1"/>
</dbReference>
<keyword evidence="4" id="KW-0254">Endocytosis</keyword>
<feature type="disulfide bond" evidence="14">
    <location>
        <begin position="945"/>
        <end position="957"/>
    </location>
</feature>
<keyword evidence="17" id="KW-0449">Lipoprotein</keyword>
<dbReference type="Pfam" id="PF07645">
    <property type="entry name" value="EGF_CA"/>
    <property type="match status" value="1"/>
</dbReference>
<dbReference type="Gene3D" id="2.120.10.30">
    <property type="entry name" value="TolB, C-terminal domain"/>
    <property type="match status" value="3"/>
</dbReference>
<feature type="disulfide bond" evidence="14">
    <location>
        <begin position="885"/>
        <end position="900"/>
    </location>
</feature>
<feature type="disulfide bond" evidence="14">
    <location>
        <begin position="1044"/>
        <end position="1059"/>
    </location>
</feature>
<dbReference type="CDD" id="cd00054">
    <property type="entry name" value="EGF_CA"/>
    <property type="match status" value="1"/>
</dbReference>
<feature type="disulfide bond" evidence="14">
    <location>
        <begin position="1004"/>
        <end position="1019"/>
    </location>
</feature>
<keyword evidence="8" id="KW-1133">Transmembrane helix</keyword>
<feature type="disulfide bond" evidence="14">
    <location>
        <begin position="63"/>
        <end position="81"/>
    </location>
</feature>
<dbReference type="InterPro" id="IPR000152">
    <property type="entry name" value="EGF-type_Asp/Asn_hydroxyl_site"/>
</dbReference>
<dbReference type="FunFam" id="2.120.10.30:FF:000241">
    <property type="entry name" value="Low-density lipoprotein receptor-related protein 6"/>
    <property type="match status" value="2"/>
</dbReference>
<dbReference type="GO" id="GO:0016324">
    <property type="term" value="C:apical plasma membrane"/>
    <property type="evidence" value="ECO:0007669"/>
    <property type="project" value="TreeGrafter"/>
</dbReference>
<dbReference type="InterPro" id="IPR000742">
    <property type="entry name" value="EGF"/>
</dbReference>
<dbReference type="PROSITE" id="PS50068">
    <property type="entry name" value="LDLRA_2"/>
    <property type="match status" value="11"/>
</dbReference>
<dbReference type="InterPro" id="IPR011042">
    <property type="entry name" value="6-blade_b-propeller_TolB-like"/>
</dbReference>
<comment type="subcellular location">
    <subcellularLocation>
        <location evidence="1">Membrane</location>
        <topology evidence="1">Single-pass type I membrane protein</topology>
    </subcellularLocation>
</comment>
<feature type="disulfide bond" evidence="14">
    <location>
        <begin position="56"/>
        <end position="68"/>
    </location>
</feature>
<accession>A0AAV4FAG6</accession>
<dbReference type="FunFam" id="4.10.400.10:FF:000011">
    <property type="entry name" value="Low-density lipoprotein receptor-related protein 1"/>
    <property type="match status" value="2"/>
</dbReference>
<protein>
    <submittedName>
        <fullName evidence="17">Low-density lipoprotein receptor-related protein</fullName>
    </submittedName>
</protein>
<evidence type="ECO:0000256" key="15">
    <source>
        <dbReference type="PROSITE-ProRule" id="PRU00461"/>
    </source>
</evidence>
<evidence type="ECO:0000313" key="18">
    <source>
        <dbReference type="Proteomes" id="UP000762676"/>
    </source>
</evidence>
<dbReference type="PROSITE" id="PS50026">
    <property type="entry name" value="EGF_3"/>
    <property type="match status" value="2"/>
</dbReference>
<evidence type="ECO:0000256" key="13">
    <source>
        <dbReference type="PROSITE-ProRule" id="PRU00076"/>
    </source>
</evidence>
<feature type="disulfide bond" evidence="14">
    <location>
        <begin position="1074"/>
        <end position="1092"/>
    </location>
</feature>
<dbReference type="InterPro" id="IPR002172">
    <property type="entry name" value="LDrepeatLR_classA_rpt"/>
</dbReference>
<gene>
    <name evidence="17" type="ORF">ElyMa_002059300</name>
</gene>
<feature type="disulfide bond" evidence="14">
    <location>
        <begin position="925"/>
        <end position="940"/>
    </location>
</feature>
<evidence type="ECO:0000256" key="8">
    <source>
        <dbReference type="ARBA" id="ARBA00022989"/>
    </source>
</evidence>
<comment type="similarity">
    <text evidence="2">Belongs to the LDLR family.</text>
</comment>
<evidence type="ECO:0000256" key="10">
    <source>
        <dbReference type="ARBA" id="ARBA00023157"/>
    </source>
</evidence>
<dbReference type="SMART" id="SM00179">
    <property type="entry name" value="EGF_CA"/>
    <property type="match status" value="4"/>
</dbReference>
<comment type="caution">
    <text evidence="17">The sequence shown here is derived from an EMBL/GenBank/DDBJ whole genome shotgun (WGS) entry which is preliminary data.</text>
</comment>
<dbReference type="GO" id="GO:0005509">
    <property type="term" value="F:calcium ion binding"/>
    <property type="evidence" value="ECO:0007669"/>
    <property type="project" value="InterPro"/>
</dbReference>
<evidence type="ECO:0000256" key="9">
    <source>
        <dbReference type="ARBA" id="ARBA00023136"/>
    </source>
</evidence>
<dbReference type="Pfam" id="PF14670">
    <property type="entry name" value="FXa_inhibition"/>
    <property type="match status" value="2"/>
</dbReference>
<feature type="disulfide bond" evidence="13">
    <location>
        <begin position="175"/>
        <end position="185"/>
    </location>
</feature>
<dbReference type="SMART" id="SM00135">
    <property type="entry name" value="LY"/>
    <property type="match status" value="14"/>
</dbReference>
<keyword evidence="5" id="KW-0812">Transmembrane</keyword>
<evidence type="ECO:0000256" key="4">
    <source>
        <dbReference type="ARBA" id="ARBA00022583"/>
    </source>
</evidence>
<dbReference type="CDD" id="cd00112">
    <property type="entry name" value="LDLa"/>
    <property type="match status" value="10"/>
</dbReference>
<keyword evidence="9" id="KW-0472">Membrane</keyword>
<evidence type="ECO:0000256" key="2">
    <source>
        <dbReference type="ARBA" id="ARBA00009939"/>
    </source>
</evidence>
<keyword evidence="18" id="KW-1185">Reference proteome</keyword>